<organism evidence="2 3">
    <name type="scientific">Dyella flava</name>
    <dbReference type="NCBI Taxonomy" id="1920170"/>
    <lineage>
        <taxon>Bacteria</taxon>
        <taxon>Pseudomonadati</taxon>
        <taxon>Pseudomonadota</taxon>
        <taxon>Gammaproteobacteria</taxon>
        <taxon>Lysobacterales</taxon>
        <taxon>Rhodanobacteraceae</taxon>
        <taxon>Dyella</taxon>
    </lineage>
</organism>
<evidence type="ECO:0000313" key="3">
    <source>
        <dbReference type="Proteomes" id="UP001430149"/>
    </source>
</evidence>
<accession>A0ABS2K9E2</accession>
<dbReference type="RefSeq" id="WP_379945845.1">
    <property type="nucleotide sequence ID" value="NZ_JBHLYN010000006.1"/>
</dbReference>
<keyword evidence="1" id="KW-0472">Membrane</keyword>
<feature type="transmembrane region" description="Helical" evidence="1">
    <location>
        <begin position="51"/>
        <end position="68"/>
    </location>
</feature>
<protein>
    <submittedName>
        <fullName evidence="2">Uncharacterized protein</fullName>
    </submittedName>
</protein>
<gene>
    <name evidence="2" type="ORF">ISP19_20455</name>
</gene>
<name>A0ABS2K9E2_9GAMM</name>
<keyword evidence="1" id="KW-1133">Transmembrane helix</keyword>
<evidence type="ECO:0000313" key="2">
    <source>
        <dbReference type="EMBL" id="MBM7127754.1"/>
    </source>
</evidence>
<dbReference type="Proteomes" id="UP001430149">
    <property type="component" value="Unassembled WGS sequence"/>
</dbReference>
<reference evidence="2" key="1">
    <citation type="submission" date="2020-10" db="EMBL/GenBank/DDBJ databases">
        <title>Phylogeny of dyella-like bacteria.</title>
        <authorList>
            <person name="Fu J."/>
        </authorList>
    </citation>
    <scope>NUCLEOTIDE SEQUENCE</scope>
    <source>
        <strain evidence="2">DHOC52</strain>
    </source>
</reference>
<dbReference type="EMBL" id="JADIKE010000039">
    <property type="protein sequence ID" value="MBM7127754.1"/>
    <property type="molecule type" value="Genomic_DNA"/>
</dbReference>
<evidence type="ECO:0000256" key="1">
    <source>
        <dbReference type="SAM" id="Phobius"/>
    </source>
</evidence>
<dbReference type="PANTHER" id="PTHR34322:SF2">
    <property type="entry name" value="TRANSPOSASE IS200-LIKE DOMAIN-CONTAINING PROTEIN"/>
    <property type="match status" value="1"/>
</dbReference>
<comment type="caution">
    <text evidence="2">The sequence shown here is derived from an EMBL/GenBank/DDBJ whole genome shotgun (WGS) entry which is preliminary data.</text>
</comment>
<dbReference type="PANTHER" id="PTHR34322">
    <property type="entry name" value="TRANSPOSASE, Y1_TNP DOMAIN-CONTAINING"/>
    <property type="match status" value="1"/>
</dbReference>
<keyword evidence="1" id="KW-0812">Transmembrane</keyword>
<sequence length="88" mass="9923">MRYPRHHIVAPEAAGFFHCVSRCVRRAFLCGEDAYSGRSYEHRRAWVEERLLMLAECFAVGLYAYAVTNSGFLGVSVSPPVARMVVLD</sequence>
<proteinExistence type="predicted"/>
<keyword evidence="3" id="KW-1185">Reference proteome</keyword>